<dbReference type="Pfam" id="PF02531">
    <property type="entry name" value="PsaD"/>
    <property type="match status" value="1"/>
</dbReference>
<proteinExistence type="inferred from homology"/>
<reference evidence="5" key="1">
    <citation type="submission" date="2018-08" db="EMBL/GenBank/DDBJ databases">
        <title>Comparative Plastid Genomics of Synurophyceae: Evolutionary Evidence of Lateral Gene Transfer and Inverted Repeat Dynamics.</title>
        <authorList>
            <person name="Kim J.I."/>
            <person name="Shin H."/>
            <person name="Skaloud P."/>
            <person name="Jung J."/>
            <person name="Yoon H.S."/>
            <person name="Archibald J.M."/>
            <person name="Shin W."/>
        </authorList>
    </citation>
    <scope>NUCLEOTIDE SEQUENCE</scope>
    <source>
        <strain evidence="5">S114.C7</strain>
    </source>
</reference>
<name>A0A3G2QY63_9STRA</name>
<dbReference type="Gene3D" id="3.30.1470.10">
    <property type="entry name" value="Photosystem I PsaD, reaction center subunit II"/>
    <property type="match status" value="1"/>
</dbReference>
<dbReference type="AlphaFoldDB" id="A0A3G2QY63"/>
<evidence type="ECO:0000256" key="3">
    <source>
        <dbReference type="ARBA" id="ARBA00022836"/>
    </source>
</evidence>
<gene>
    <name evidence="5" type="primary">psaD</name>
</gene>
<evidence type="ECO:0000256" key="2">
    <source>
        <dbReference type="ARBA" id="ARBA00022531"/>
    </source>
</evidence>
<dbReference type="GO" id="GO:0015979">
    <property type="term" value="P:photosynthesis"/>
    <property type="evidence" value="ECO:0007669"/>
    <property type="project" value="UniProtKB-UniRule"/>
</dbReference>
<accession>A0A3G2QY63</accession>
<keyword evidence="3 4" id="KW-0603">Photosystem I</keyword>
<keyword evidence="5" id="KW-0934">Plastid</keyword>
<dbReference type="SUPFAM" id="SSF64234">
    <property type="entry name" value="Photosystem I subunit PsaD"/>
    <property type="match status" value="1"/>
</dbReference>
<dbReference type="GO" id="GO:0009538">
    <property type="term" value="C:photosystem I reaction center"/>
    <property type="evidence" value="ECO:0007669"/>
    <property type="project" value="UniProtKB-UniRule"/>
</dbReference>
<dbReference type="InterPro" id="IPR003685">
    <property type="entry name" value="PsaD"/>
</dbReference>
<geneLocation type="plastid" evidence="5"/>
<evidence type="ECO:0000256" key="1">
    <source>
        <dbReference type="ARBA" id="ARBA00009926"/>
    </source>
</evidence>
<dbReference type="PANTHER" id="PTHR31982">
    <property type="entry name" value="PHOTOSYSTEM I REACTION CENTER SUBUNIT II-1, CHLOROPLASTIC-RELATED"/>
    <property type="match status" value="1"/>
</dbReference>
<comment type="function">
    <text evidence="4">PsaD can form complexes with ferredoxin and ferredoxin-oxidoreductase in photosystem I (PS I) reaction center.</text>
</comment>
<dbReference type="InterPro" id="IPR036579">
    <property type="entry name" value="PsaD_sf"/>
</dbReference>
<dbReference type="GO" id="GO:0009535">
    <property type="term" value="C:chloroplast thylakoid membrane"/>
    <property type="evidence" value="ECO:0007669"/>
    <property type="project" value="UniProtKB-SubCell"/>
</dbReference>
<organism evidence="5">
    <name type="scientific">Synura petersenii</name>
    <dbReference type="NCBI Taxonomy" id="52555"/>
    <lineage>
        <taxon>Eukaryota</taxon>
        <taxon>Sar</taxon>
        <taxon>Stramenopiles</taxon>
        <taxon>Ochrophyta</taxon>
        <taxon>Synurophyceae</taxon>
        <taxon>Synurales</taxon>
        <taxon>Mallomonadaceae</taxon>
        <taxon>Synura</taxon>
    </lineage>
</organism>
<sequence>MNNTFFPEYGGSTGGWLDAAENEEKYVMTWTNKREVNTVEENIFEMPTGGAAIMKTGPNLVYMARKEQCLALGKQLRSKFKINDYRIFRVLPSGEIQFLHPKDGVFPEKVNEGRNAVGKRICRIGNNIEPIAVKFTGIPTYQA</sequence>
<dbReference type="EMBL" id="MH795128">
    <property type="protein sequence ID" value="AYO28047.1"/>
    <property type="molecule type" value="Genomic_DNA"/>
</dbReference>
<evidence type="ECO:0000313" key="5">
    <source>
        <dbReference type="EMBL" id="AYO28047.1"/>
    </source>
</evidence>
<comment type="similarity">
    <text evidence="1 4">Belongs to the PsaD family.</text>
</comment>
<evidence type="ECO:0000256" key="4">
    <source>
        <dbReference type="RuleBase" id="RU368104"/>
    </source>
</evidence>
<dbReference type="PANTHER" id="PTHR31982:SF5">
    <property type="entry name" value="PHOTOSYSTEM I REACTION CENTER SUBUNIT II, CHLOROPLASTIC"/>
    <property type="match status" value="1"/>
</dbReference>
<keyword evidence="4" id="KW-0793">Thylakoid</keyword>
<keyword evidence="2 4" id="KW-0602">Photosynthesis</keyword>
<protein>
    <recommendedName>
        <fullName evidence="4">Photosystem I reaction center subunit II</fullName>
    </recommendedName>
</protein>
<comment type="subcellular location">
    <subcellularLocation>
        <location evidence="4">Plastid</location>
        <location evidence="4">Chloroplast thylakoid membrane</location>
        <topology evidence="4">Peripheral membrane protein</topology>
        <orientation evidence="4">Stromal side</orientation>
    </subcellularLocation>
</comment>